<dbReference type="PROSITE" id="PS50110">
    <property type="entry name" value="RESPONSE_REGULATORY"/>
    <property type="match status" value="1"/>
</dbReference>
<keyword evidence="10" id="KW-0547">Nucleotide-binding</keyword>
<dbReference type="Gene3D" id="3.40.50.2300">
    <property type="match status" value="1"/>
</dbReference>
<proteinExistence type="predicted"/>
<reference evidence="22 23" key="1">
    <citation type="submission" date="2019-03" db="EMBL/GenBank/DDBJ databases">
        <title>Genomic Encyclopedia of Type Strains, Phase III (KMG-III): the genomes of soil and plant-associated and newly described type strains.</title>
        <authorList>
            <person name="Whitman W."/>
        </authorList>
    </citation>
    <scope>NUCLEOTIDE SEQUENCE [LARGE SCALE GENOMIC DNA]</scope>
    <source>
        <strain evidence="22 23">CECT 8976</strain>
    </source>
</reference>
<dbReference type="SMART" id="SM00091">
    <property type="entry name" value="PAS"/>
    <property type="match status" value="3"/>
</dbReference>
<dbReference type="RefSeq" id="WP_133678879.1">
    <property type="nucleotide sequence ID" value="NZ_SNZP01000003.1"/>
</dbReference>
<evidence type="ECO:0000256" key="9">
    <source>
        <dbReference type="ARBA" id="ARBA00022777"/>
    </source>
</evidence>
<dbReference type="InterPro" id="IPR011006">
    <property type="entry name" value="CheY-like_superfamily"/>
</dbReference>
<keyword evidence="6 17" id="KW-0597">Phosphoprotein</keyword>
<dbReference type="Pfam" id="PF13426">
    <property type="entry name" value="PAS_9"/>
    <property type="match status" value="1"/>
</dbReference>
<evidence type="ECO:0000256" key="11">
    <source>
        <dbReference type="ARBA" id="ARBA00022989"/>
    </source>
</evidence>
<evidence type="ECO:0000259" key="20">
    <source>
        <dbReference type="PROSITE" id="PS50110"/>
    </source>
</evidence>
<dbReference type="EC" id="2.7.13.3" evidence="3"/>
<evidence type="ECO:0000256" key="3">
    <source>
        <dbReference type="ARBA" id="ARBA00012438"/>
    </source>
</evidence>
<evidence type="ECO:0000256" key="16">
    <source>
        <dbReference type="PROSITE-ProRule" id="PRU00110"/>
    </source>
</evidence>
<dbReference type="InterPro" id="IPR035965">
    <property type="entry name" value="PAS-like_dom_sf"/>
</dbReference>
<feature type="modified residue" description="Phosphohistidine" evidence="16">
    <location>
        <position position="1346"/>
    </location>
</feature>
<dbReference type="Pfam" id="PF01627">
    <property type="entry name" value="Hpt"/>
    <property type="match status" value="1"/>
</dbReference>
<gene>
    <name evidence="22" type="ORF">DFP86_103163</name>
</gene>
<evidence type="ECO:0000256" key="8">
    <source>
        <dbReference type="ARBA" id="ARBA00022692"/>
    </source>
</evidence>
<evidence type="ECO:0000256" key="17">
    <source>
        <dbReference type="PROSITE-ProRule" id="PRU00169"/>
    </source>
</evidence>
<dbReference type="InterPro" id="IPR036641">
    <property type="entry name" value="HPT_dom_sf"/>
</dbReference>
<dbReference type="PRINTS" id="PR00344">
    <property type="entry name" value="BCTRLSENSOR"/>
</dbReference>
<keyword evidence="12" id="KW-0902">Two-component regulatory system</keyword>
<dbReference type="InterPro" id="IPR036890">
    <property type="entry name" value="HATPase_C_sf"/>
</dbReference>
<evidence type="ECO:0000256" key="7">
    <source>
        <dbReference type="ARBA" id="ARBA00022679"/>
    </source>
</evidence>
<dbReference type="SMART" id="SM00387">
    <property type="entry name" value="HATPase_c"/>
    <property type="match status" value="1"/>
</dbReference>
<dbReference type="Gene3D" id="3.30.450.20">
    <property type="entry name" value="PAS domain"/>
    <property type="match status" value="3"/>
</dbReference>
<feature type="domain" description="Response regulatory" evidence="20">
    <location>
        <begin position="1152"/>
        <end position="1272"/>
    </location>
</feature>
<evidence type="ECO:0000256" key="2">
    <source>
        <dbReference type="ARBA" id="ARBA00004429"/>
    </source>
</evidence>
<dbReference type="PANTHER" id="PTHR43047:SF64">
    <property type="entry name" value="HISTIDINE KINASE CONTAINING CHEY-HOMOLOGOUS RECEIVER DOMAIN AND PAS DOMAIN-RELATED"/>
    <property type="match status" value="1"/>
</dbReference>
<evidence type="ECO:0000313" key="22">
    <source>
        <dbReference type="EMBL" id="TDR81510.1"/>
    </source>
</evidence>
<dbReference type="CDD" id="cd00130">
    <property type="entry name" value="PAS"/>
    <property type="match status" value="2"/>
</dbReference>
<dbReference type="SUPFAM" id="SSF47226">
    <property type="entry name" value="Histidine-containing phosphotransfer domain, HPT domain"/>
    <property type="match status" value="1"/>
</dbReference>
<protein>
    <recommendedName>
        <fullName evidence="15">Virulence sensor protein BvgS</fullName>
        <ecNumber evidence="3">2.7.13.3</ecNumber>
    </recommendedName>
</protein>
<comment type="function">
    <text evidence="14">Member of the two-component regulatory system BvgS/BvgA. Phosphorylates BvgA via a four-step phosphorelay in response to environmental signals.</text>
</comment>
<organism evidence="22 23">
    <name type="scientific">Paludibacterium purpuratum</name>
    <dbReference type="NCBI Taxonomy" id="1144873"/>
    <lineage>
        <taxon>Bacteria</taxon>
        <taxon>Pseudomonadati</taxon>
        <taxon>Pseudomonadota</taxon>
        <taxon>Betaproteobacteria</taxon>
        <taxon>Neisseriales</taxon>
        <taxon>Chromobacteriaceae</taxon>
        <taxon>Paludibacterium</taxon>
    </lineage>
</organism>
<comment type="catalytic activity">
    <reaction evidence="1">
        <text>ATP + protein L-histidine = ADP + protein N-phospho-L-histidine.</text>
        <dbReference type="EC" id="2.7.13.3"/>
    </reaction>
</comment>
<dbReference type="Gene3D" id="1.10.287.130">
    <property type="match status" value="1"/>
</dbReference>
<dbReference type="InterPro" id="IPR000014">
    <property type="entry name" value="PAS"/>
</dbReference>
<evidence type="ECO:0000256" key="15">
    <source>
        <dbReference type="ARBA" id="ARBA00070152"/>
    </source>
</evidence>
<evidence type="ECO:0000256" key="1">
    <source>
        <dbReference type="ARBA" id="ARBA00000085"/>
    </source>
</evidence>
<dbReference type="NCBIfam" id="TIGR00229">
    <property type="entry name" value="sensory_box"/>
    <property type="match status" value="2"/>
</dbReference>
<dbReference type="FunFam" id="3.30.565.10:FF:000010">
    <property type="entry name" value="Sensor histidine kinase RcsC"/>
    <property type="match status" value="1"/>
</dbReference>
<dbReference type="SUPFAM" id="SSF55874">
    <property type="entry name" value="ATPase domain of HSP90 chaperone/DNA topoisomerase II/histidine kinase"/>
    <property type="match status" value="1"/>
</dbReference>
<dbReference type="InterPro" id="IPR001789">
    <property type="entry name" value="Sig_transdc_resp-reg_receiver"/>
</dbReference>
<dbReference type="Gene3D" id="3.30.565.10">
    <property type="entry name" value="Histidine kinase-like ATPase, C-terminal domain"/>
    <property type="match status" value="1"/>
</dbReference>
<keyword evidence="4" id="KW-1003">Cell membrane</keyword>
<dbReference type="CDD" id="cd00082">
    <property type="entry name" value="HisKA"/>
    <property type="match status" value="1"/>
</dbReference>
<evidence type="ECO:0000259" key="19">
    <source>
        <dbReference type="PROSITE" id="PS50109"/>
    </source>
</evidence>
<dbReference type="SUPFAM" id="SSF47384">
    <property type="entry name" value="Homodimeric domain of signal transducing histidine kinase"/>
    <property type="match status" value="1"/>
</dbReference>
<dbReference type="Gene3D" id="1.20.120.160">
    <property type="entry name" value="HPT domain"/>
    <property type="match status" value="1"/>
</dbReference>
<evidence type="ECO:0000256" key="13">
    <source>
        <dbReference type="ARBA" id="ARBA00023136"/>
    </source>
</evidence>
<keyword evidence="7" id="KW-0808">Transferase</keyword>
<keyword evidence="10" id="KW-0067">ATP-binding</keyword>
<dbReference type="CDD" id="cd17546">
    <property type="entry name" value="REC_hyHK_CKI1_RcsC-like"/>
    <property type="match status" value="1"/>
</dbReference>
<dbReference type="PANTHER" id="PTHR43047">
    <property type="entry name" value="TWO-COMPONENT HISTIDINE PROTEIN KINASE"/>
    <property type="match status" value="1"/>
</dbReference>
<feature type="domain" description="Histidine kinase" evidence="19">
    <location>
        <begin position="905"/>
        <end position="1126"/>
    </location>
</feature>
<keyword evidence="5" id="KW-0997">Cell inner membrane</keyword>
<keyword evidence="8 18" id="KW-0812">Transmembrane</keyword>
<dbReference type="Pfam" id="PF00512">
    <property type="entry name" value="HisKA"/>
    <property type="match status" value="1"/>
</dbReference>
<evidence type="ECO:0000313" key="23">
    <source>
        <dbReference type="Proteomes" id="UP000295611"/>
    </source>
</evidence>
<dbReference type="GO" id="GO:0005886">
    <property type="term" value="C:plasma membrane"/>
    <property type="evidence" value="ECO:0007669"/>
    <property type="project" value="UniProtKB-SubCell"/>
</dbReference>
<comment type="caution">
    <text evidence="22">The sequence shown here is derived from an EMBL/GenBank/DDBJ whole genome shotgun (WGS) entry which is preliminary data.</text>
</comment>
<dbReference type="Pfam" id="PF00072">
    <property type="entry name" value="Response_reg"/>
    <property type="match status" value="1"/>
</dbReference>
<dbReference type="SUPFAM" id="SSF52172">
    <property type="entry name" value="CheY-like"/>
    <property type="match status" value="1"/>
</dbReference>
<evidence type="ECO:0000259" key="21">
    <source>
        <dbReference type="PROSITE" id="PS50894"/>
    </source>
</evidence>
<dbReference type="GO" id="GO:0000155">
    <property type="term" value="F:phosphorelay sensor kinase activity"/>
    <property type="evidence" value="ECO:0007669"/>
    <property type="project" value="InterPro"/>
</dbReference>
<evidence type="ECO:0000256" key="12">
    <source>
        <dbReference type="ARBA" id="ARBA00023012"/>
    </source>
</evidence>
<dbReference type="Pfam" id="PF02518">
    <property type="entry name" value="HATPase_c"/>
    <property type="match status" value="1"/>
</dbReference>
<evidence type="ECO:0000256" key="6">
    <source>
        <dbReference type="ARBA" id="ARBA00022553"/>
    </source>
</evidence>
<accession>A0A4R7B9E3</accession>
<feature type="domain" description="HPt" evidence="21">
    <location>
        <begin position="1307"/>
        <end position="1403"/>
    </location>
</feature>
<dbReference type="InterPro" id="IPR036097">
    <property type="entry name" value="HisK_dim/P_sf"/>
</dbReference>
<dbReference type="SMART" id="SM00388">
    <property type="entry name" value="HisKA"/>
    <property type="match status" value="1"/>
</dbReference>
<dbReference type="PROSITE" id="PS50109">
    <property type="entry name" value="HIS_KIN"/>
    <property type="match status" value="1"/>
</dbReference>
<dbReference type="SUPFAM" id="SSF55785">
    <property type="entry name" value="PYP-like sensor domain (PAS domain)"/>
    <property type="match status" value="3"/>
</dbReference>
<keyword evidence="9" id="KW-0418">Kinase</keyword>
<keyword evidence="13 18" id="KW-0472">Membrane</keyword>
<feature type="transmembrane region" description="Helical" evidence="18">
    <location>
        <begin position="18"/>
        <end position="36"/>
    </location>
</feature>
<evidence type="ECO:0000256" key="5">
    <source>
        <dbReference type="ARBA" id="ARBA00022519"/>
    </source>
</evidence>
<dbReference type="CDD" id="cd16922">
    <property type="entry name" value="HATPase_EvgS-ArcB-TorS-like"/>
    <property type="match status" value="1"/>
</dbReference>
<dbReference type="PROSITE" id="PS50894">
    <property type="entry name" value="HPT"/>
    <property type="match status" value="1"/>
</dbReference>
<feature type="modified residue" description="4-aspartylphosphate" evidence="17">
    <location>
        <position position="1201"/>
    </location>
</feature>
<dbReference type="SMART" id="SM00448">
    <property type="entry name" value="REC"/>
    <property type="match status" value="1"/>
</dbReference>
<dbReference type="OrthoDB" id="9176737at2"/>
<evidence type="ECO:0000256" key="14">
    <source>
        <dbReference type="ARBA" id="ARBA00058004"/>
    </source>
</evidence>
<keyword evidence="11 18" id="KW-1133">Transmembrane helix</keyword>
<dbReference type="InterPro" id="IPR004358">
    <property type="entry name" value="Sig_transdc_His_kin-like_C"/>
</dbReference>
<evidence type="ECO:0000256" key="4">
    <source>
        <dbReference type="ARBA" id="ARBA00022475"/>
    </source>
</evidence>
<feature type="transmembrane region" description="Helical" evidence="18">
    <location>
        <begin position="330"/>
        <end position="351"/>
    </location>
</feature>
<dbReference type="Pfam" id="PF13188">
    <property type="entry name" value="PAS_8"/>
    <property type="match status" value="1"/>
</dbReference>
<dbReference type="Proteomes" id="UP000295611">
    <property type="component" value="Unassembled WGS sequence"/>
</dbReference>
<dbReference type="EMBL" id="SNZP01000003">
    <property type="protein sequence ID" value="TDR81510.1"/>
    <property type="molecule type" value="Genomic_DNA"/>
</dbReference>
<keyword evidence="23" id="KW-1185">Reference proteome</keyword>
<dbReference type="InterPro" id="IPR003594">
    <property type="entry name" value="HATPase_dom"/>
</dbReference>
<evidence type="ECO:0000256" key="10">
    <source>
        <dbReference type="ARBA" id="ARBA00022840"/>
    </source>
</evidence>
<dbReference type="InterPro" id="IPR008207">
    <property type="entry name" value="Sig_transdc_His_kin_Hpt_dom"/>
</dbReference>
<comment type="subcellular location">
    <subcellularLocation>
        <location evidence="2">Cell inner membrane</location>
        <topology evidence="2">Multi-pass membrane protein</topology>
    </subcellularLocation>
</comment>
<dbReference type="InterPro" id="IPR003661">
    <property type="entry name" value="HisK_dim/P_dom"/>
</dbReference>
<evidence type="ECO:0000256" key="18">
    <source>
        <dbReference type="SAM" id="Phobius"/>
    </source>
</evidence>
<name>A0A4R7B9E3_9NEIS</name>
<dbReference type="InterPro" id="IPR005467">
    <property type="entry name" value="His_kinase_dom"/>
</dbReference>
<sequence length="1403" mass="155276">MTEVNTNASQIELIRRSLIFIVIVISVFQLISYGLLIGQAVHEYRNAQSLAEADRVSRALFSATDALARERNIYQSILAGTRPQTPQERQALAQLQSRADRGFSLAFATLDASRLIVDDKIVSSMRNRWDHFQTVRAALDNRLATGGATDETLSFELSLSIDDLFERTSLVSHELTRRLSSAPDDAIGRLAEVSYLLWQIRNQVATDGTAMIQRAQLGHLLNSSTEAELDSQRSLAANAMNQMQIGIRFLPDVQGGWHGAELGERLTDFQALSSAQTASLAQRQSSPYNADQYRQRTESLQDVVIQRFRLFSLFLRDRVEQDTRAALGQLVQNTLFLCLAILLNLALVFWLQRRVLRPLLLLNKVQDAAREAILLTNTQGRIFMANRGAEGLFALSAHQLAALNINELLLDAGLDRTRLEELAVTGQELQTQLTRKGEAPFHVSVIASPLLVHNDQKGILLIVRDDQERFNAELARRHSLEVMSDISRIQNLLFTPILRQVVFDDLLEILLQHAGGQAGLLLESKGGLSGETYRCRARLGDVEPLIACDQTGDLTDLRQALIKDPRWILFPVSLQEGLSGLVAIWRERRDQVPESFGPLLALFASVLGFVSEEESRKQSSLRLSEVLREQEAIFKASPVGLLLIDDTDRILKVNHLVSRIFGIDESSLALSKLEKLLNAPEAWALLSKQMSRVKQGKQATSLEVACKTRAGADIWLLFETNALHEGLPNEGLILSCIDITSLKRTEMALRDARDSAAESRSRLGAAIEAIPEAFGFYDIEDHMVICNQHYANLFFSGISAEQVVGESFESLVRLSLLSGKEVIEEGFSPEEWVGERVRRHLLEQSSFVLQVGERWYLASDQKIPGLGTVCLRANITDLKAKEQELLLAKSKADDANKAKSAFLASISHEIRTPLNGILGLLELLRIAIQDRQQQDTLASIQESANTLLRLIDDILDFSKIEAGKLQITPEPVALEGVLRSVHGLYQETARNKNIRFELVVADGLAPAHLADPLRLRQILQNFVSNALKFTETGKVELQVRVLSSTPEAQTLQFACIDSGIGIAQENLEKLFQPFTQAESSTTRRFGGTGLGLAICRRLADLMGGHIDMISQLGEGTTVHFEVTLPLADESRVVRRDEQPVVPEGIAFALDAPILFVEDNPINRKLTTMQLNKLGVPFQVAENGKEALDYWMENPVSLILTDCHMPVMDGHQLAREVRQIEQLMPGREPVPILACTANVASDEAAHAKEAGMNEVLTKPLNLLALQSALSRWLPQHGDQAEQPAQTAGAGADTDAIDRSALEIYSQGDIAVELSLIQEFLASEREDLAGAQAAVAAQDYEQARWFTHRIKGAGRMIGAMQLGDAAEALERCAKQQGEMGGAFEQLDAAFREVDHWVARHQPGEV</sequence>